<keyword evidence="3 5" id="KW-1133">Transmembrane helix</keyword>
<accession>A0AAD7EVL8</accession>
<dbReference type="PANTHER" id="PTHR23507">
    <property type="entry name" value="ZGC:174356"/>
    <property type="match status" value="1"/>
</dbReference>
<dbReference type="GO" id="GO:0022857">
    <property type="term" value="F:transmembrane transporter activity"/>
    <property type="evidence" value="ECO:0007669"/>
    <property type="project" value="InterPro"/>
</dbReference>
<dbReference type="InterPro" id="IPR036259">
    <property type="entry name" value="MFS_trans_sf"/>
</dbReference>
<evidence type="ECO:0000313" key="6">
    <source>
        <dbReference type="EMBL" id="KAJ7353518.1"/>
    </source>
</evidence>
<feature type="transmembrane region" description="Helical" evidence="5">
    <location>
        <begin position="398"/>
        <end position="418"/>
    </location>
</feature>
<evidence type="ECO:0000256" key="2">
    <source>
        <dbReference type="ARBA" id="ARBA00022692"/>
    </source>
</evidence>
<evidence type="ECO:0000256" key="3">
    <source>
        <dbReference type="ARBA" id="ARBA00022989"/>
    </source>
</evidence>
<protein>
    <submittedName>
        <fullName evidence="6">Major facilitator superfamily domain-containing protein</fullName>
    </submittedName>
</protein>
<sequence>MPQGRSREVEVMAYQNSVQLKMLSILNEDLQVKPWVRLGDKDINNVFRRFFLPRRVFEVVEKPRPAVIYEICFDGARSWLEPRPFRFAQRWSRRIPVVLKTFHTLTQLHLFMKRNGLEFCIQLELVPLPTMAARANATARATVDFVTFWRFSSIPVTRDIISAAFLNDNSTVRPPLSTSSNMATERDPLLQEVAEPDIVAPEEPSPSPQIHPYYIVVVAFLARLCFFISTTTDVEILLELVCRLYWNAHDRSPLPGDGCAHPSVRRYFMMLKSLVGVMEGLGGLFMYGPMSRLSGKYGRRSMLVVLTAILILGTLCLIGAYRLPIVFAAPLLFSWLILISITGSWQFDLMTAMYVIDTTTSQERTSRLSIVLGWAYVSGIPGFAVGGALTTYLESNTAVYWVVISLALILLAYVAFILPESFDSKRRAKLQEEWQNERAELGSGYLKSLLNTFFRPLLLLRPHRNPTGSWNLRLLWCGTHAFFSGMASGYLWTAVIVYLALHLQYRPDDNGYVLTAGAISTGISLVVITPLAIKLLSNFYGATSISANDVESTHSEASSSGSSKMDKHLAIFGWTMDIVAVALFSLARTRVEVFICVATMGASYFRLSAFRSVVAVSGDPIRSGEILAAIQTITSFGNAFSGIILGSVLTASINTFPSLVFLVYSAQATYPFLKVISSVSVVALCLIRESDQYFPVLRPA</sequence>
<dbReference type="Gene3D" id="1.20.1250.20">
    <property type="entry name" value="MFS general substrate transporter like domains"/>
    <property type="match status" value="1"/>
</dbReference>
<feature type="transmembrane region" description="Helical" evidence="5">
    <location>
        <begin position="267"/>
        <end position="290"/>
    </location>
</feature>
<dbReference type="Pfam" id="PF07690">
    <property type="entry name" value="MFS_1"/>
    <property type="match status" value="1"/>
</dbReference>
<feature type="transmembrane region" description="Helical" evidence="5">
    <location>
        <begin position="368"/>
        <end position="392"/>
    </location>
</feature>
<dbReference type="SUPFAM" id="SSF103473">
    <property type="entry name" value="MFS general substrate transporter"/>
    <property type="match status" value="1"/>
</dbReference>
<dbReference type="EMBL" id="JARIHO010000011">
    <property type="protein sequence ID" value="KAJ7353518.1"/>
    <property type="molecule type" value="Genomic_DNA"/>
</dbReference>
<name>A0AAD7EVL8_9AGAR</name>
<feature type="transmembrane region" description="Helical" evidence="5">
    <location>
        <begin position="569"/>
        <end position="587"/>
    </location>
</feature>
<evidence type="ECO:0000313" key="7">
    <source>
        <dbReference type="Proteomes" id="UP001218218"/>
    </source>
</evidence>
<organism evidence="6 7">
    <name type="scientific">Mycena albidolilacea</name>
    <dbReference type="NCBI Taxonomy" id="1033008"/>
    <lineage>
        <taxon>Eukaryota</taxon>
        <taxon>Fungi</taxon>
        <taxon>Dikarya</taxon>
        <taxon>Basidiomycota</taxon>
        <taxon>Agaricomycotina</taxon>
        <taxon>Agaricomycetes</taxon>
        <taxon>Agaricomycetidae</taxon>
        <taxon>Agaricales</taxon>
        <taxon>Marasmiineae</taxon>
        <taxon>Mycenaceae</taxon>
        <taxon>Mycena</taxon>
    </lineage>
</organism>
<comment type="subcellular location">
    <subcellularLocation>
        <location evidence="1">Membrane</location>
        <topology evidence="1">Multi-pass membrane protein</topology>
    </subcellularLocation>
</comment>
<keyword evidence="4 5" id="KW-0472">Membrane</keyword>
<keyword evidence="7" id="KW-1185">Reference proteome</keyword>
<evidence type="ECO:0000256" key="1">
    <source>
        <dbReference type="ARBA" id="ARBA00004141"/>
    </source>
</evidence>
<reference evidence="6" key="1">
    <citation type="submission" date="2023-03" db="EMBL/GenBank/DDBJ databases">
        <title>Massive genome expansion in bonnet fungi (Mycena s.s.) driven by repeated elements and novel gene families across ecological guilds.</title>
        <authorList>
            <consortium name="Lawrence Berkeley National Laboratory"/>
            <person name="Harder C.B."/>
            <person name="Miyauchi S."/>
            <person name="Viragh M."/>
            <person name="Kuo A."/>
            <person name="Thoen E."/>
            <person name="Andreopoulos B."/>
            <person name="Lu D."/>
            <person name="Skrede I."/>
            <person name="Drula E."/>
            <person name="Henrissat B."/>
            <person name="Morin E."/>
            <person name="Kohler A."/>
            <person name="Barry K."/>
            <person name="LaButti K."/>
            <person name="Morin E."/>
            <person name="Salamov A."/>
            <person name="Lipzen A."/>
            <person name="Mereny Z."/>
            <person name="Hegedus B."/>
            <person name="Baldrian P."/>
            <person name="Stursova M."/>
            <person name="Weitz H."/>
            <person name="Taylor A."/>
            <person name="Grigoriev I.V."/>
            <person name="Nagy L.G."/>
            <person name="Martin F."/>
            <person name="Kauserud H."/>
        </authorList>
    </citation>
    <scope>NUCLEOTIDE SEQUENCE</scope>
    <source>
        <strain evidence="6">CBHHK002</strain>
    </source>
</reference>
<feature type="transmembrane region" description="Helical" evidence="5">
    <location>
        <begin position="474"/>
        <end position="500"/>
    </location>
</feature>
<evidence type="ECO:0000256" key="4">
    <source>
        <dbReference type="ARBA" id="ARBA00023136"/>
    </source>
</evidence>
<feature type="transmembrane region" description="Helical" evidence="5">
    <location>
        <begin position="302"/>
        <end position="321"/>
    </location>
</feature>
<dbReference type="InterPro" id="IPR011701">
    <property type="entry name" value="MFS"/>
</dbReference>
<dbReference type="GO" id="GO:0016020">
    <property type="term" value="C:membrane"/>
    <property type="evidence" value="ECO:0007669"/>
    <property type="project" value="UniProtKB-SubCell"/>
</dbReference>
<comment type="caution">
    <text evidence="6">The sequence shown here is derived from an EMBL/GenBank/DDBJ whole genome shotgun (WGS) entry which is preliminary data.</text>
</comment>
<evidence type="ECO:0000256" key="5">
    <source>
        <dbReference type="SAM" id="Phobius"/>
    </source>
</evidence>
<keyword evidence="2 5" id="KW-0812">Transmembrane</keyword>
<dbReference type="AlphaFoldDB" id="A0AAD7EVL8"/>
<dbReference type="PANTHER" id="PTHR23507:SF1">
    <property type="entry name" value="FI18259P1-RELATED"/>
    <property type="match status" value="1"/>
</dbReference>
<gene>
    <name evidence="6" type="ORF">DFH08DRAFT_987987</name>
</gene>
<dbReference type="Proteomes" id="UP001218218">
    <property type="component" value="Unassembled WGS sequence"/>
</dbReference>
<proteinExistence type="predicted"/>
<feature type="transmembrane region" description="Helical" evidence="5">
    <location>
        <begin position="333"/>
        <end position="356"/>
    </location>
</feature>
<feature type="transmembrane region" description="Helical" evidence="5">
    <location>
        <begin position="512"/>
        <end position="533"/>
    </location>
</feature>